<reference evidence="7 8" key="1">
    <citation type="submission" date="2016-11" db="EMBL/GenBank/DDBJ databases">
        <authorList>
            <person name="Jaros S."/>
            <person name="Januszkiewicz K."/>
            <person name="Wedrychowicz H."/>
        </authorList>
    </citation>
    <scope>NUCLEOTIDE SEQUENCE [LARGE SCALE GENOMIC DNA]</scope>
    <source>
        <strain evidence="7 8">DSM 2631</strain>
    </source>
</reference>
<evidence type="ECO:0000256" key="2">
    <source>
        <dbReference type="ARBA" id="ARBA00011974"/>
    </source>
</evidence>
<gene>
    <name evidence="7" type="ORF">SAMN05443638_11079</name>
</gene>
<evidence type="ECO:0000256" key="5">
    <source>
        <dbReference type="ARBA" id="ARBA00023167"/>
    </source>
</evidence>
<protein>
    <recommendedName>
        <fullName evidence="2">adenosylhomocysteine nucleosidase</fullName>
        <ecNumber evidence="2">3.2.2.9</ecNumber>
    </recommendedName>
</protein>
<dbReference type="PANTHER" id="PTHR46832">
    <property type="entry name" value="5'-METHYLTHIOADENOSINE/S-ADENOSYLHOMOCYSTEINE NUCLEOSIDASE"/>
    <property type="match status" value="1"/>
</dbReference>
<keyword evidence="4" id="KW-0378">Hydrolase</keyword>
<dbReference type="GO" id="GO:0019284">
    <property type="term" value="P:L-methionine salvage from S-adenosylmethionine"/>
    <property type="evidence" value="ECO:0007669"/>
    <property type="project" value="TreeGrafter"/>
</dbReference>
<evidence type="ECO:0000313" key="7">
    <source>
        <dbReference type="EMBL" id="SHE76531.1"/>
    </source>
</evidence>
<dbReference type="EMBL" id="FQVM01000010">
    <property type="protein sequence ID" value="SHE76531.1"/>
    <property type="molecule type" value="Genomic_DNA"/>
</dbReference>
<dbReference type="CDD" id="cd09008">
    <property type="entry name" value="MTAN"/>
    <property type="match status" value="1"/>
</dbReference>
<dbReference type="Gene3D" id="3.40.50.1580">
    <property type="entry name" value="Nucleoside phosphorylase domain"/>
    <property type="match status" value="1"/>
</dbReference>
<keyword evidence="8" id="KW-1185">Reference proteome</keyword>
<organism evidence="7 8">
    <name type="scientific">Clostridium fallax</name>
    <dbReference type="NCBI Taxonomy" id="1533"/>
    <lineage>
        <taxon>Bacteria</taxon>
        <taxon>Bacillati</taxon>
        <taxon>Bacillota</taxon>
        <taxon>Clostridia</taxon>
        <taxon>Eubacteriales</taxon>
        <taxon>Clostridiaceae</taxon>
        <taxon>Clostridium</taxon>
    </lineage>
</organism>
<dbReference type="UniPathway" id="UPA00904">
    <property type="reaction ID" value="UER00871"/>
</dbReference>
<evidence type="ECO:0000259" key="6">
    <source>
        <dbReference type="Pfam" id="PF01048"/>
    </source>
</evidence>
<dbReference type="GO" id="GO:0008782">
    <property type="term" value="F:adenosylhomocysteine nucleosidase activity"/>
    <property type="evidence" value="ECO:0007669"/>
    <property type="project" value="UniProtKB-EC"/>
</dbReference>
<dbReference type="Proteomes" id="UP000184035">
    <property type="component" value="Unassembled WGS sequence"/>
</dbReference>
<dbReference type="NCBIfam" id="NF004079">
    <property type="entry name" value="PRK05584.1"/>
    <property type="match status" value="1"/>
</dbReference>
<dbReference type="InterPro" id="IPR010049">
    <property type="entry name" value="MTA_SAH_Nsdase"/>
</dbReference>
<evidence type="ECO:0000256" key="1">
    <source>
        <dbReference type="ARBA" id="ARBA00004945"/>
    </source>
</evidence>
<dbReference type="SUPFAM" id="SSF53167">
    <property type="entry name" value="Purine and uridine phosphorylases"/>
    <property type="match status" value="1"/>
</dbReference>
<dbReference type="AlphaFoldDB" id="A0A1M4W5J2"/>
<dbReference type="GO" id="GO:0009164">
    <property type="term" value="P:nucleoside catabolic process"/>
    <property type="evidence" value="ECO:0007669"/>
    <property type="project" value="InterPro"/>
</dbReference>
<dbReference type="GO" id="GO:0005829">
    <property type="term" value="C:cytosol"/>
    <property type="evidence" value="ECO:0007669"/>
    <property type="project" value="TreeGrafter"/>
</dbReference>
<dbReference type="InterPro" id="IPR000845">
    <property type="entry name" value="Nucleoside_phosphorylase_d"/>
</dbReference>
<dbReference type="Pfam" id="PF01048">
    <property type="entry name" value="PNP_UDP_1"/>
    <property type="match status" value="1"/>
</dbReference>
<dbReference type="STRING" id="1533.SAMN05443638_11079"/>
<dbReference type="GO" id="GO:0019509">
    <property type="term" value="P:L-methionine salvage from methylthioadenosine"/>
    <property type="evidence" value="ECO:0007669"/>
    <property type="project" value="UniProtKB-UniPathway"/>
</dbReference>
<dbReference type="OrthoDB" id="9792278at2"/>
<dbReference type="EC" id="3.2.2.9" evidence="2"/>
<dbReference type="NCBIfam" id="TIGR01704">
    <property type="entry name" value="MTA_SAH-Nsdase"/>
    <property type="match status" value="1"/>
</dbReference>
<dbReference type="InterPro" id="IPR035994">
    <property type="entry name" value="Nucleoside_phosphorylase_sf"/>
</dbReference>
<name>A0A1M4W5J2_9CLOT</name>
<evidence type="ECO:0000313" key="8">
    <source>
        <dbReference type="Proteomes" id="UP000184035"/>
    </source>
</evidence>
<keyword evidence="5" id="KW-0486">Methionine biosynthesis</keyword>
<evidence type="ECO:0000256" key="3">
    <source>
        <dbReference type="ARBA" id="ARBA00022605"/>
    </source>
</evidence>
<dbReference type="RefSeq" id="WP_072895375.1">
    <property type="nucleotide sequence ID" value="NZ_FQVM01000010.1"/>
</dbReference>
<evidence type="ECO:0000256" key="4">
    <source>
        <dbReference type="ARBA" id="ARBA00022801"/>
    </source>
</evidence>
<keyword evidence="3" id="KW-0028">Amino-acid biosynthesis</keyword>
<dbReference type="GO" id="GO:0008930">
    <property type="term" value="F:methylthioadenosine nucleosidase activity"/>
    <property type="evidence" value="ECO:0007669"/>
    <property type="project" value="InterPro"/>
</dbReference>
<feature type="domain" description="Nucleoside phosphorylase" evidence="6">
    <location>
        <begin position="2"/>
        <end position="228"/>
    </location>
</feature>
<accession>A0A1M4W5J2</accession>
<sequence>MKLGIIGAMSEELEILLKDMNLKNKKTKANMTFHEGTLWGKDVVAVVCGIGKVNAAICTQILISEYKVDTVINVGVAGGIGKDIYPGDVVIADSLVQYDMDTTAFGDPHGQIPRLDTFDFKCNEKLVNLAKEACKESSNIKSFVGRIVTGDQFVANLEKIQWLSKEFNGLACEMEGGSIAHVCYLNNIPFVVIRSISDNANNGAHMDFAEFTPIGVKNSTTILKAMIEKIN</sequence>
<comment type="pathway">
    <text evidence="1">Amino-acid biosynthesis; L-methionine biosynthesis via salvage pathway; S-methyl-5-thio-alpha-D-ribose 1-phosphate from S-methyl-5'-thioadenosine (hydrolase route): step 1/2.</text>
</comment>
<dbReference type="PANTHER" id="PTHR46832:SF1">
    <property type="entry name" value="5'-METHYLTHIOADENOSINE_S-ADENOSYLHOMOCYSTEINE NUCLEOSIDASE"/>
    <property type="match status" value="1"/>
</dbReference>
<proteinExistence type="predicted"/>